<dbReference type="Proteomes" id="UP001501207">
    <property type="component" value="Unassembled WGS sequence"/>
</dbReference>
<dbReference type="InterPro" id="IPR039425">
    <property type="entry name" value="RNA_pol_sigma-70-like"/>
</dbReference>
<comment type="caution">
    <text evidence="7">The sequence shown here is derived from an EMBL/GenBank/DDBJ whole genome shotgun (WGS) entry which is preliminary data.</text>
</comment>
<evidence type="ECO:0000259" key="5">
    <source>
        <dbReference type="Pfam" id="PF04542"/>
    </source>
</evidence>
<sequence>MHSGYTDDELLQLVKVSDETAFAEIYRRYWHKLYAVAVYHLHAGPGAEDVVQEVLAGLWLRRTELEITSLYAYLAAATRYAVFRQVARKNRERHILRGLSPEPVAVEEEIRVHFLQEMIREEVNRLPEKCRLVFRCSRDKGMSNKVIARKFGISEKAVEKHITYALRQLRTQLKHFSWLLF</sequence>
<gene>
    <name evidence="7" type="ORF">GCM10023143_00810</name>
</gene>
<dbReference type="EMBL" id="BAABFN010000001">
    <property type="protein sequence ID" value="GAA4300121.1"/>
    <property type="molecule type" value="Genomic_DNA"/>
</dbReference>
<dbReference type="SUPFAM" id="SSF88659">
    <property type="entry name" value="Sigma3 and sigma4 domains of RNA polymerase sigma factors"/>
    <property type="match status" value="1"/>
</dbReference>
<dbReference type="RefSeq" id="WP_344973570.1">
    <property type="nucleotide sequence ID" value="NZ_BAABFN010000001.1"/>
</dbReference>
<dbReference type="InterPro" id="IPR013324">
    <property type="entry name" value="RNA_pol_sigma_r3/r4-like"/>
</dbReference>
<keyword evidence="2" id="KW-0805">Transcription regulation</keyword>
<keyword evidence="4" id="KW-0804">Transcription</keyword>
<reference evidence="8" key="1">
    <citation type="journal article" date="2019" name="Int. J. Syst. Evol. Microbiol.">
        <title>The Global Catalogue of Microorganisms (GCM) 10K type strain sequencing project: providing services to taxonomists for standard genome sequencing and annotation.</title>
        <authorList>
            <consortium name="The Broad Institute Genomics Platform"/>
            <consortium name="The Broad Institute Genome Sequencing Center for Infectious Disease"/>
            <person name="Wu L."/>
            <person name="Ma J."/>
        </authorList>
    </citation>
    <scope>NUCLEOTIDE SEQUENCE [LARGE SCALE GENOMIC DNA]</scope>
    <source>
        <strain evidence="8">JCM 17664</strain>
    </source>
</reference>
<dbReference type="Pfam" id="PF04542">
    <property type="entry name" value="Sigma70_r2"/>
    <property type="match status" value="1"/>
</dbReference>
<evidence type="ECO:0000256" key="4">
    <source>
        <dbReference type="ARBA" id="ARBA00023163"/>
    </source>
</evidence>
<evidence type="ECO:0000313" key="7">
    <source>
        <dbReference type="EMBL" id="GAA4300121.1"/>
    </source>
</evidence>
<feature type="domain" description="RNA polymerase sigma factor 70 region 4 type 2" evidence="6">
    <location>
        <begin position="117"/>
        <end position="169"/>
    </location>
</feature>
<evidence type="ECO:0000313" key="8">
    <source>
        <dbReference type="Proteomes" id="UP001501207"/>
    </source>
</evidence>
<keyword evidence="3" id="KW-0731">Sigma factor</keyword>
<name>A0ABP8FCI7_9BACT</name>
<comment type="similarity">
    <text evidence="1">Belongs to the sigma-70 factor family. ECF subfamily.</text>
</comment>
<evidence type="ECO:0000256" key="2">
    <source>
        <dbReference type="ARBA" id="ARBA00023015"/>
    </source>
</evidence>
<dbReference type="NCBIfam" id="TIGR02937">
    <property type="entry name" value="sigma70-ECF"/>
    <property type="match status" value="1"/>
</dbReference>
<evidence type="ECO:0000256" key="3">
    <source>
        <dbReference type="ARBA" id="ARBA00023082"/>
    </source>
</evidence>
<dbReference type="InterPro" id="IPR007627">
    <property type="entry name" value="RNA_pol_sigma70_r2"/>
</dbReference>
<dbReference type="Gene3D" id="1.10.10.10">
    <property type="entry name" value="Winged helix-like DNA-binding domain superfamily/Winged helix DNA-binding domain"/>
    <property type="match status" value="1"/>
</dbReference>
<accession>A0ABP8FCI7</accession>
<dbReference type="PANTHER" id="PTHR43133:SF46">
    <property type="entry name" value="RNA POLYMERASE SIGMA-70 FACTOR ECF SUBFAMILY"/>
    <property type="match status" value="1"/>
</dbReference>
<dbReference type="InterPro" id="IPR014284">
    <property type="entry name" value="RNA_pol_sigma-70_dom"/>
</dbReference>
<organism evidence="7 8">
    <name type="scientific">Compostibacter hankyongensis</name>
    <dbReference type="NCBI Taxonomy" id="1007089"/>
    <lineage>
        <taxon>Bacteria</taxon>
        <taxon>Pseudomonadati</taxon>
        <taxon>Bacteroidota</taxon>
        <taxon>Chitinophagia</taxon>
        <taxon>Chitinophagales</taxon>
        <taxon>Chitinophagaceae</taxon>
        <taxon>Compostibacter</taxon>
    </lineage>
</organism>
<proteinExistence type="inferred from homology"/>
<dbReference type="InterPro" id="IPR013249">
    <property type="entry name" value="RNA_pol_sigma70_r4_t2"/>
</dbReference>
<dbReference type="Pfam" id="PF08281">
    <property type="entry name" value="Sigma70_r4_2"/>
    <property type="match status" value="1"/>
</dbReference>
<dbReference type="InterPro" id="IPR036388">
    <property type="entry name" value="WH-like_DNA-bd_sf"/>
</dbReference>
<dbReference type="Gene3D" id="1.10.1740.10">
    <property type="match status" value="1"/>
</dbReference>
<evidence type="ECO:0000259" key="6">
    <source>
        <dbReference type="Pfam" id="PF08281"/>
    </source>
</evidence>
<dbReference type="PANTHER" id="PTHR43133">
    <property type="entry name" value="RNA POLYMERASE ECF-TYPE SIGMA FACTO"/>
    <property type="match status" value="1"/>
</dbReference>
<dbReference type="InterPro" id="IPR013325">
    <property type="entry name" value="RNA_pol_sigma_r2"/>
</dbReference>
<evidence type="ECO:0000256" key="1">
    <source>
        <dbReference type="ARBA" id="ARBA00010641"/>
    </source>
</evidence>
<dbReference type="SUPFAM" id="SSF88946">
    <property type="entry name" value="Sigma2 domain of RNA polymerase sigma factors"/>
    <property type="match status" value="1"/>
</dbReference>
<feature type="domain" description="RNA polymerase sigma-70 region 2" evidence="5">
    <location>
        <begin position="25"/>
        <end position="91"/>
    </location>
</feature>
<keyword evidence="8" id="KW-1185">Reference proteome</keyword>
<protein>
    <submittedName>
        <fullName evidence="7">RNA polymerase sigma-70 factor</fullName>
    </submittedName>
</protein>